<dbReference type="EMBL" id="AP018365">
    <property type="protein sequence ID" value="BBB02248.1"/>
    <property type="molecule type" value="Genomic_DNA"/>
</dbReference>
<reference evidence="1 2" key="1">
    <citation type="journal article" date="2010" name="J. Bacteriol.">
        <title>Biochemical characterization of a novel indole prenyltransferase from Streptomyces sp. SN-593.</title>
        <authorList>
            <person name="Takahashi S."/>
            <person name="Takagi H."/>
            <person name="Toyoda A."/>
            <person name="Uramoto M."/>
            <person name="Nogawa T."/>
            <person name="Ueki M."/>
            <person name="Sakaki Y."/>
            <person name="Osada H."/>
        </authorList>
    </citation>
    <scope>NUCLEOTIDE SEQUENCE [LARGE SCALE GENOMIC DNA]</scope>
    <source>
        <strain evidence="1 2">SN-593</strain>
    </source>
</reference>
<reference evidence="1 2" key="2">
    <citation type="journal article" date="2011" name="J. Antibiot.">
        <title>Furaquinocins I and J: novel polyketide isoprenoid hybrid compounds from Streptomyces reveromyceticus SN-593.</title>
        <authorList>
            <person name="Panthee S."/>
            <person name="Takahashi S."/>
            <person name="Takagi H."/>
            <person name="Nogawa T."/>
            <person name="Oowada E."/>
            <person name="Uramoto M."/>
            <person name="Osada H."/>
        </authorList>
    </citation>
    <scope>NUCLEOTIDE SEQUENCE [LARGE SCALE GENOMIC DNA]</scope>
    <source>
        <strain evidence="1 2">SN-593</strain>
    </source>
</reference>
<evidence type="ECO:0000313" key="1">
    <source>
        <dbReference type="EMBL" id="BBB02248.1"/>
    </source>
</evidence>
<reference evidence="1 2" key="4">
    <citation type="journal article" date="2020" name="Sci. Rep.">
        <title>beta-carboline chemical signals induce reveromycin production through a LuxR family regulator in Streptomyces sp. SN-593.</title>
        <authorList>
            <person name="Panthee S."/>
            <person name="Kito N."/>
            <person name="Hayashi T."/>
            <person name="Shimizu T."/>
            <person name="Ishikawa J."/>
            <person name="Hamamoto H."/>
            <person name="Osada H."/>
            <person name="Takahashi S."/>
        </authorList>
    </citation>
    <scope>NUCLEOTIDE SEQUENCE [LARGE SCALE GENOMIC DNA]</scope>
    <source>
        <strain evidence="1 2">SN-593</strain>
    </source>
</reference>
<evidence type="ECO:0000313" key="2">
    <source>
        <dbReference type="Proteomes" id="UP000595703"/>
    </source>
</evidence>
<accession>A0A7U3V0R7</accession>
<proteinExistence type="predicted"/>
<protein>
    <submittedName>
        <fullName evidence="1">Uncharacterized protein</fullName>
    </submittedName>
</protein>
<dbReference type="KEGG" id="arev:RVR_10047"/>
<dbReference type="Pfam" id="PF19450">
    <property type="entry name" value="DUF5988"/>
    <property type="match status" value="1"/>
</dbReference>
<dbReference type="InterPro" id="IPR046030">
    <property type="entry name" value="DUF5988"/>
</dbReference>
<organism evidence="1 2">
    <name type="scientific">Actinacidiphila reveromycinica</name>
    <dbReference type="NCBI Taxonomy" id="659352"/>
    <lineage>
        <taxon>Bacteria</taxon>
        <taxon>Bacillati</taxon>
        <taxon>Actinomycetota</taxon>
        <taxon>Actinomycetes</taxon>
        <taxon>Kitasatosporales</taxon>
        <taxon>Streptomycetaceae</taxon>
        <taxon>Actinacidiphila</taxon>
    </lineage>
</organism>
<gene>
    <name evidence="1" type="ORF">RVR_10047</name>
</gene>
<dbReference type="AlphaFoldDB" id="A0A7U3V0R7"/>
<dbReference type="Proteomes" id="UP000595703">
    <property type="component" value="Chromosome"/>
</dbReference>
<sequence>MIMRSNAVPNVFLSGGSSPYLGERDRLRYLPDLTVDAVKVLCGNRYEHFEANTETTVIDDRELRVFEWTRCTYVAE</sequence>
<name>A0A7U3V0R7_9ACTN</name>
<keyword evidence="2" id="KW-1185">Reference proteome</keyword>
<reference evidence="1 2" key="3">
    <citation type="journal article" date="2011" name="Nat. Chem. Biol.">
        <title>Reveromycin A biosynthesis uses RevG and RevJ for stereospecific spiroacetal formation.</title>
        <authorList>
            <person name="Takahashi S."/>
            <person name="Toyoda A."/>
            <person name="Sekiyama Y."/>
            <person name="Takagi H."/>
            <person name="Nogawa T."/>
            <person name="Uramoto M."/>
            <person name="Suzuki R."/>
            <person name="Koshino H."/>
            <person name="Kumano T."/>
            <person name="Panthee S."/>
            <person name="Dairi T."/>
            <person name="Ishikawa J."/>
            <person name="Ikeda H."/>
            <person name="Sakaki Y."/>
            <person name="Osada H."/>
        </authorList>
    </citation>
    <scope>NUCLEOTIDE SEQUENCE [LARGE SCALE GENOMIC DNA]</scope>
    <source>
        <strain evidence="1 2">SN-593</strain>
    </source>
</reference>